<feature type="compositionally biased region" description="Low complexity" evidence="1">
    <location>
        <begin position="209"/>
        <end position="235"/>
    </location>
</feature>
<dbReference type="Pfam" id="PF09922">
    <property type="entry name" value="LiaF-like_C"/>
    <property type="match status" value="1"/>
</dbReference>
<feature type="domain" description="Cell wall-active antibiotics response LiaF-like C-terminal" evidence="4">
    <location>
        <begin position="387"/>
        <end position="483"/>
    </location>
</feature>
<feature type="transmembrane region" description="Helical" evidence="2">
    <location>
        <begin position="118"/>
        <end position="139"/>
    </location>
</feature>
<feature type="transmembrane region" description="Helical" evidence="2">
    <location>
        <begin position="338"/>
        <end position="355"/>
    </location>
</feature>
<keyword evidence="2" id="KW-0812">Transmembrane</keyword>
<dbReference type="EMBL" id="JAGEMK010000005">
    <property type="protein sequence ID" value="MBO1752261.1"/>
    <property type="molecule type" value="Genomic_DNA"/>
</dbReference>
<organism evidence="5 6">
    <name type="scientific">Actinotalea soli</name>
    <dbReference type="NCBI Taxonomy" id="2819234"/>
    <lineage>
        <taxon>Bacteria</taxon>
        <taxon>Bacillati</taxon>
        <taxon>Actinomycetota</taxon>
        <taxon>Actinomycetes</taxon>
        <taxon>Micrococcales</taxon>
        <taxon>Cellulomonadaceae</taxon>
        <taxon>Actinotalea</taxon>
    </lineage>
</organism>
<evidence type="ECO:0000256" key="2">
    <source>
        <dbReference type="SAM" id="Phobius"/>
    </source>
</evidence>
<keyword evidence="2" id="KW-0472">Membrane</keyword>
<keyword evidence="6" id="KW-1185">Reference proteome</keyword>
<feature type="compositionally biased region" description="Pro residues" evidence="1">
    <location>
        <begin position="197"/>
        <end position="208"/>
    </location>
</feature>
<proteinExistence type="predicted"/>
<dbReference type="RefSeq" id="WP_208055954.1">
    <property type="nucleotide sequence ID" value="NZ_JAGEMK010000005.1"/>
</dbReference>
<feature type="transmembrane region" description="Helical" evidence="2">
    <location>
        <begin position="305"/>
        <end position="326"/>
    </location>
</feature>
<feature type="region of interest" description="Disordered" evidence="1">
    <location>
        <begin position="1"/>
        <end position="43"/>
    </location>
</feature>
<evidence type="ECO:0000259" key="3">
    <source>
        <dbReference type="Pfam" id="PF04024"/>
    </source>
</evidence>
<dbReference type="Pfam" id="PF04024">
    <property type="entry name" value="PspC"/>
    <property type="match status" value="1"/>
</dbReference>
<gene>
    <name evidence="5" type="ORF">J4G33_10655</name>
</gene>
<accession>A0A939RWJ8</accession>
<dbReference type="AlphaFoldDB" id="A0A939RWJ8"/>
<evidence type="ECO:0000256" key="1">
    <source>
        <dbReference type="SAM" id="MobiDB-lite"/>
    </source>
</evidence>
<feature type="domain" description="Phage shock protein PspC N-terminal" evidence="3">
    <location>
        <begin position="55"/>
        <end position="108"/>
    </location>
</feature>
<comment type="caution">
    <text evidence="5">The sequence shown here is derived from an EMBL/GenBank/DDBJ whole genome shotgun (WGS) entry which is preliminary data.</text>
</comment>
<evidence type="ECO:0000259" key="4">
    <source>
        <dbReference type="Pfam" id="PF09922"/>
    </source>
</evidence>
<feature type="transmembrane region" description="Helical" evidence="2">
    <location>
        <begin position="84"/>
        <end position="106"/>
    </location>
</feature>
<feature type="compositionally biased region" description="Pro residues" evidence="1">
    <location>
        <begin position="1"/>
        <end position="21"/>
    </location>
</feature>
<dbReference type="InterPro" id="IPR024425">
    <property type="entry name" value="LiaF-like_C"/>
</dbReference>
<feature type="transmembrane region" description="Helical" evidence="2">
    <location>
        <begin position="279"/>
        <end position="299"/>
    </location>
</feature>
<reference evidence="5" key="1">
    <citation type="submission" date="2021-03" db="EMBL/GenBank/DDBJ databases">
        <title>Actinotalea soli sp. nov., isolated from soil.</title>
        <authorList>
            <person name="Ping W."/>
            <person name="Zhang J."/>
        </authorList>
    </citation>
    <scope>NUCLEOTIDE SEQUENCE</scope>
    <source>
        <strain evidence="5">BY-33</strain>
    </source>
</reference>
<sequence length="486" mass="48652">MNSTTPPPPGPGPAGPGPAGPGPAAGAAPGPTPQPEQARPSGVDSFFDSLRRSGLVRAQDRWVGGVASGVALRLGVDALVVRGILAVSVLLGGLGLVLYGIAWALLPEQHDGRIHLQQLFRGDFDIAVLGAFAVFIAGLSFPDRWYPGLWWWGDGGWGGLLWLLAVAVVVVLVVSSYRDRQSGGPRPSGPTTSLPRTPVPPPPAPQGPTMPSTAPTSAYAAPSSTGPASGSSGPTGSYGGAPAGPPPVPPAPPAAYRPAAPPPGPRTPLPRTGPRGPGAGAVGAVVALGLIGLAVLMYAERVGDYTGPVLLTAGAGTVVLAGLAIIVSGLRGRTSGSLGALAVLGILVLLPLSAVQRSSWSWDSSSTAFGDLVHTPRTVAEAEAGYSLGAGQARIDLTELPSSRDPIEVAVDVGAGEVTVVVPEGGDVLGEVQVFAGEVDWLGQSTTRVGGGTTSTYESDSVAEGAEPELVLEISVGAGSVRVIEG</sequence>
<keyword evidence="2" id="KW-1133">Transmembrane helix</keyword>
<feature type="transmembrane region" description="Helical" evidence="2">
    <location>
        <begin position="159"/>
        <end position="177"/>
    </location>
</feature>
<dbReference type="InterPro" id="IPR007168">
    <property type="entry name" value="Phageshock_PspC_N"/>
</dbReference>
<evidence type="ECO:0000313" key="5">
    <source>
        <dbReference type="EMBL" id="MBO1752261.1"/>
    </source>
</evidence>
<feature type="compositionally biased region" description="Pro residues" evidence="1">
    <location>
        <begin position="243"/>
        <end position="268"/>
    </location>
</feature>
<feature type="region of interest" description="Disordered" evidence="1">
    <location>
        <begin position="179"/>
        <end position="276"/>
    </location>
</feature>
<dbReference type="Proteomes" id="UP000664209">
    <property type="component" value="Unassembled WGS sequence"/>
</dbReference>
<evidence type="ECO:0000313" key="6">
    <source>
        <dbReference type="Proteomes" id="UP000664209"/>
    </source>
</evidence>
<name>A0A939RWJ8_9CELL</name>
<protein>
    <submittedName>
        <fullName evidence="5">PspC domain-containing protein</fullName>
    </submittedName>
</protein>